<organism evidence="2 3">
    <name type="scientific">Thauera sinica</name>
    <dbReference type="NCBI Taxonomy" id="2665146"/>
    <lineage>
        <taxon>Bacteria</taxon>
        <taxon>Pseudomonadati</taxon>
        <taxon>Pseudomonadota</taxon>
        <taxon>Betaproteobacteria</taxon>
        <taxon>Rhodocyclales</taxon>
        <taxon>Zoogloeaceae</taxon>
        <taxon>Thauera</taxon>
    </lineage>
</organism>
<reference evidence="3" key="1">
    <citation type="journal article" date="2019" name="Int. J. Syst. Evol. Microbiol.">
        <title>The Global Catalogue of Microorganisms (GCM) 10K type strain sequencing project: providing services to taxonomists for standard genome sequencing and annotation.</title>
        <authorList>
            <consortium name="The Broad Institute Genomics Platform"/>
            <consortium name="The Broad Institute Genome Sequencing Center for Infectious Disease"/>
            <person name="Wu L."/>
            <person name="Ma J."/>
        </authorList>
    </citation>
    <scope>NUCLEOTIDE SEQUENCE [LARGE SCALE GENOMIC DNA]</scope>
    <source>
        <strain evidence="3">SHR3</strain>
    </source>
</reference>
<keyword evidence="3" id="KW-1185">Reference proteome</keyword>
<dbReference type="EMBL" id="JBHSOG010000068">
    <property type="protein sequence ID" value="MFC5771077.1"/>
    <property type="molecule type" value="Genomic_DNA"/>
</dbReference>
<proteinExistence type="predicted"/>
<evidence type="ECO:0000313" key="2">
    <source>
        <dbReference type="EMBL" id="MFC5771077.1"/>
    </source>
</evidence>
<accession>A0ABW1AUV4</accession>
<dbReference type="Proteomes" id="UP001595974">
    <property type="component" value="Unassembled WGS sequence"/>
</dbReference>
<gene>
    <name evidence="2" type="ORF">ACFPTN_16980</name>
</gene>
<protein>
    <recommendedName>
        <fullName evidence="4">Nucleotide pyrophosphohydrolase</fullName>
    </recommendedName>
</protein>
<feature type="coiled-coil region" evidence="1">
    <location>
        <begin position="21"/>
        <end position="48"/>
    </location>
</feature>
<evidence type="ECO:0000313" key="3">
    <source>
        <dbReference type="Proteomes" id="UP001595974"/>
    </source>
</evidence>
<dbReference type="RefSeq" id="WP_096452987.1">
    <property type="nucleotide sequence ID" value="NZ_JBHSOG010000068.1"/>
</dbReference>
<comment type="caution">
    <text evidence="2">The sequence shown here is derived from an EMBL/GenBank/DDBJ whole genome shotgun (WGS) entry which is preliminary data.</text>
</comment>
<evidence type="ECO:0000256" key="1">
    <source>
        <dbReference type="SAM" id="Coils"/>
    </source>
</evidence>
<evidence type="ECO:0008006" key="4">
    <source>
        <dbReference type="Google" id="ProtNLM"/>
    </source>
</evidence>
<sequence>MTTEQTIQDVAMIARNGIDRVIELERENKRLAEALANANEQAERFEREWYLRGDEIERLQEVSDEMFAAMTAALLLAPHSSGAYGVLNEAIKNIQPKWIRHGEVTS</sequence>
<name>A0ABW1AUV4_9RHOO</name>
<keyword evidence="1" id="KW-0175">Coiled coil</keyword>